<feature type="chain" id="PRO_5041272387" description="Transporter" evidence="1">
    <location>
        <begin position="19"/>
        <end position="363"/>
    </location>
</feature>
<evidence type="ECO:0000313" key="2">
    <source>
        <dbReference type="EMBL" id="WKW11193.1"/>
    </source>
</evidence>
<name>A0AA49JT63_9BACT</name>
<evidence type="ECO:0000313" key="4">
    <source>
        <dbReference type="Proteomes" id="UP001229955"/>
    </source>
</evidence>
<keyword evidence="1" id="KW-0732">Signal</keyword>
<protein>
    <recommendedName>
        <fullName evidence="5">Transporter</fullName>
    </recommendedName>
</protein>
<dbReference type="EMBL" id="CP130612">
    <property type="protein sequence ID" value="WKW11193.1"/>
    <property type="molecule type" value="Genomic_DNA"/>
</dbReference>
<proteinExistence type="predicted"/>
<dbReference type="Proteomes" id="UP001229955">
    <property type="component" value="Chromosome"/>
</dbReference>
<evidence type="ECO:0008006" key="5">
    <source>
        <dbReference type="Google" id="ProtNLM"/>
    </source>
</evidence>
<keyword evidence="4" id="KW-1185">Reference proteome</keyword>
<evidence type="ECO:0000313" key="3">
    <source>
        <dbReference type="EMBL" id="WKW14103.1"/>
    </source>
</evidence>
<dbReference type="AlphaFoldDB" id="A0AA49JT63"/>
<sequence>MPYSTRQLVTLLAATALAASPLAAQLSNASVLGAPTYTSLTFGSGAASRSVSQLAMPLVVILPFGEKFSVDVSTAFASSAVKADDSTSSEISGLTDTQIRANLRIGAENLLFTFGVNLPTGQYSVPTEQQEAAGQIGNDFLFYPISSMGNGLAMTGGVAYAFPAGNWNFGAGASARKSTEFAAFEVASSDFRFTPADEYRVSLNADRPVGDGALSLGLTYSAFGEDIADTTTYSTGDRIIATAGWTFPVRGSDLFLSAWNLYRLDGEVLGDEAPGENVFNLAAALSIPVRDLLVQPNVEARLWQVGGVKAGNLATVGLRLRVPVGPLGLFPSAGYSVGTLYSTVDGTGTSVSGIRASITLRYN</sequence>
<gene>
    <name evidence="2" type="ORF">Strain138_000428</name>
    <name evidence="3" type="ORF">Strain318_000428</name>
</gene>
<dbReference type="RefSeq" id="WP_367886895.1">
    <property type="nucleotide sequence ID" value="NZ_CP130612.1"/>
</dbReference>
<evidence type="ECO:0000256" key="1">
    <source>
        <dbReference type="SAM" id="SignalP"/>
    </source>
</evidence>
<dbReference type="EMBL" id="CP130613">
    <property type="protein sequence ID" value="WKW14103.1"/>
    <property type="molecule type" value="Genomic_DNA"/>
</dbReference>
<dbReference type="KEGG" id="pspc:Strain318_000428"/>
<reference evidence="2" key="1">
    <citation type="submission" date="2023-07" db="EMBL/GenBank/DDBJ databases">
        <authorList>
            <person name="Haufschild T."/>
            <person name="Kallscheuer N."/>
            <person name="Hammer J."/>
            <person name="Kohn T."/>
            <person name="Kabuu M."/>
            <person name="Jogler M."/>
            <person name="Wohfarth N."/>
            <person name="Heuer A."/>
            <person name="Rohde M."/>
            <person name="van Teeseling M.C.F."/>
            <person name="Jogler C."/>
        </authorList>
    </citation>
    <scope>NUCLEOTIDE SEQUENCE</scope>
    <source>
        <strain evidence="2">Strain 138</strain>
        <strain evidence="3">Strain 318</strain>
    </source>
</reference>
<feature type="signal peptide" evidence="1">
    <location>
        <begin position="1"/>
        <end position="18"/>
    </location>
</feature>
<organism evidence="2">
    <name type="scientific">Pseudogemmatithrix spongiicola</name>
    <dbReference type="NCBI Taxonomy" id="3062599"/>
    <lineage>
        <taxon>Bacteria</taxon>
        <taxon>Pseudomonadati</taxon>
        <taxon>Gemmatimonadota</taxon>
        <taxon>Gemmatimonadia</taxon>
        <taxon>Gemmatimonadales</taxon>
        <taxon>Gemmatimonadaceae</taxon>
        <taxon>Pseudogemmatithrix</taxon>
    </lineage>
</organism>
<accession>A0AA49JYT3</accession>
<accession>A0AA49JT63</accession>